<dbReference type="EMBL" id="QSUL01000022">
    <property type="protein sequence ID" value="RGN31097.1"/>
    <property type="molecule type" value="Genomic_DNA"/>
</dbReference>
<evidence type="ECO:0000259" key="8">
    <source>
        <dbReference type="Pfam" id="PF14322"/>
    </source>
</evidence>
<dbReference type="InterPro" id="IPR012944">
    <property type="entry name" value="SusD_RagB_dom"/>
</dbReference>
<dbReference type="GO" id="GO:0009279">
    <property type="term" value="C:cell outer membrane"/>
    <property type="evidence" value="ECO:0007669"/>
    <property type="project" value="UniProtKB-SubCell"/>
</dbReference>
<feature type="domain" description="RagB/SusD" evidence="7">
    <location>
        <begin position="338"/>
        <end position="676"/>
    </location>
</feature>
<reference evidence="9 10" key="1">
    <citation type="submission" date="2018-08" db="EMBL/GenBank/DDBJ databases">
        <title>A genome reference for cultivated species of the human gut microbiota.</title>
        <authorList>
            <person name="Zou Y."/>
            <person name="Xue W."/>
            <person name="Luo G."/>
        </authorList>
    </citation>
    <scope>NUCLEOTIDE SEQUENCE [LARGE SCALE GENOMIC DNA]</scope>
    <source>
        <strain evidence="9 10">OM05-15BH</strain>
    </source>
</reference>
<keyword evidence="4" id="KW-0472">Membrane</keyword>
<evidence type="ECO:0000256" key="2">
    <source>
        <dbReference type="ARBA" id="ARBA00006275"/>
    </source>
</evidence>
<evidence type="ECO:0000313" key="10">
    <source>
        <dbReference type="Proteomes" id="UP000260983"/>
    </source>
</evidence>
<feature type="signal peptide" evidence="6">
    <location>
        <begin position="1"/>
        <end position="22"/>
    </location>
</feature>
<dbReference type="Gene3D" id="1.25.40.390">
    <property type="match status" value="1"/>
</dbReference>
<evidence type="ECO:0000256" key="1">
    <source>
        <dbReference type="ARBA" id="ARBA00004442"/>
    </source>
</evidence>
<evidence type="ECO:0000313" key="9">
    <source>
        <dbReference type="EMBL" id="RGN31097.1"/>
    </source>
</evidence>
<evidence type="ECO:0000256" key="6">
    <source>
        <dbReference type="SAM" id="SignalP"/>
    </source>
</evidence>
<evidence type="ECO:0000256" key="3">
    <source>
        <dbReference type="ARBA" id="ARBA00022729"/>
    </source>
</evidence>
<gene>
    <name evidence="9" type="ORF">DXB65_21855</name>
</gene>
<feature type="chain" id="PRO_5017726984" evidence="6">
    <location>
        <begin position="23"/>
        <end position="680"/>
    </location>
</feature>
<dbReference type="InterPro" id="IPR011990">
    <property type="entry name" value="TPR-like_helical_dom_sf"/>
</dbReference>
<dbReference type="Proteomes" id="UP000260983">
    <property type="component" value="Unassembled WGS sequence"/>
</dbReference>
<comment type="subcellular location">
    <subcellularLocation>
        <location evidence="1">Cell outer membrane</location>
    </subcellularLocation>
</comment>
<evidence type="ECO:0000256" key="5">
    <source>
        <dbReference type="ARBA" id="ARBA00023237"/>
    </source>
</evidence>
<organism evidence="9 10">
    <name type="scientific">Bacteroides oleiciplenus</name>
    <dbReference type="NCBI Taxonomy" id="626931"/>
    <lineage>
        <taxon>Bacteria</taxon>
        <taxon>Pseudomonadati</taxon>
        <taxon>Bacteroidota</taxon>
        <taxon>Bacteroidia</taxon>
        <taxon>Bacteroidales</taxon>
        <taxon>Bacteroidaceae</taxon>
        <taxon>Bacteroides</taxon>
    </lineage>
</organism>
<accession>A0A3E5B0H8</accession>
<evidence type="ECO:0000259" key="7">
    <source>
        <dbReference type="Pfam" id="PF07980"/>
    </source>
</evidence>
<feature type="domain" description="SusD-like N-terminal" evidence="8">
    <location>
        <begin position="99"/>
        <end position="224"/>
    </location>
</feature>
<dbReference type="RefSeq" id="WP_009129839.1">
    <property type="nucleotide sequence ID" value="NZ_CABKRN010000002.1"/>
</dbReference>
<name>A0A3E5B0H8_9BACE</name>
<dbReference type="Pfam" id="PF07980">
    <property type="entry name" value="SusD_RagB"/>
    <property type="match status" value="1"/>
</dbReference>
<keyword evidence="5" id="KW-0998">Cell outer membrane</keyword>
<sequence>MKNKYTLMSAVCVLAFVLTSCADTLDADHYFKDRMTIEEVFTDRDYSEQWLANAYYYLTINNTDVSSKKYNPFCFADDMYYGDTDDRYKRLKNGDYDENFLQGSWIDAYKGIRQASIFILNIDMNEQMTPEERADYKAQARFVRAYFYWLLLRKYGPVPLIPDEGIDYTKEYDELGLPRNSYDECVEYISNEMLLAAKDLPLSRSALYIARPTRGAALATRAKALLYAASPINNPRPGDQEKFSDLVNWDGKHLIAQEYDDKKWAIAAAAARDVMELGRYDLYHAGLRRPESAMSGFPATITPPDDGDFSNNLWPNGWKDIDPFESYRAIFNGSLAASDNPELIFTRGQNLKEESVSQMVLYQLPPLGNGFNTHGITQKQCDAYYMNNGTDCPGKDMEIGRGDGSKRAEGFVTWEEEAQRKYPELDVHEEGVSKQYVQREPRFYASVAFNGSTWYFLNRSQQHEKNLQVFYYRGSGNGYTNTSYWLRTGIGVKKFVHPNDCHWGNDPLVTQYIQKKVDPAIRYADILLMYAEALNEVDGTYNIASWDGVTTYTIKRDIDEMKRGTRPVRCRAGLPDFKDYGNKDVMRANIKRERQIELMGEGQRYYDLRRWKDAEVEESLPIYGCNTLLTVDQRELFHIPVEVASLPTNFSRKMYFWPISHQELKRNKKLVQNPGWTYNE</sequence>
<dbReference type="AlphaFoldDB" id="A0A3E5B0H8"/>
<dbReference type="PROSITE" id="PS51257">
    <property type="entry name" value="PROKAR_LIPOPROTEIN"/>
    <property type="match status" value="1"/>
</dbReference>
<dbReference type="InterPro" id="IPR033985">
    <property type="entry name" value="SusD-like_N"/>
</dbReference>
<dbReference type="Pfam" id="PF14322">
    <property type="entry name" value="SusD-like_3"/>
    <property type="match status" value="1"/>
</dbReference>
<comment type="caution">
    <text evidence="9">The sequence shown here is derived from an EMBL/GenBank/DDBJ whole genome shotgun (WGS) entry which is preliminary data.</text>
</comment>
<comment type="similarity">
    <text evidence="2">Belongs to the SusD family.</text>
</comment>
<dbReference type="SUPFAM" id="SSF48452">
    <property type="entry name" value="TPR-like"/>
    <property type="match status" value="1"/>
</dbReference>
<protein>
    <submittedName>
        <fullName evidence="9">RagB/SusD family nutrient uptake outer membrane protein</fullName>
    </submittedName>
</protein>
<evidence type="ECO:0000256" key="4">
    <source>
        <dbReference type="ARBA" id="ARBA00023136"/>
    </source>
</evidence>
<keyword evidence="3 6" id="KW-0732">Signal</keyword>
<proteinExistence type="inferred from homology"/>